<keyword evidence="1" id="KW-0229">DNA integration</keyword>
<evidence type="ECO:0000256" key="3">
    <source>
        <dbReference type="ARBA" id="ARBA00023172"/>
    </source>
</evidence>
<feature type="domain" description="Tyr recombinase" evidence="4">
    <location>
        <begin position="1"/>
        <end position="164"/>
    </location>
</feature>
<dbReference type="Proteomes" id="UP000766904">
    <property type="component" value="Unassembled WGS sequence"/>
</dbReference>
<keyword evidence="3" id="KW-0233">DNA recombination</keyword>
<name>A0A8J8PWQ6_9EURY</name>
<evidence type="ECO:0000256" key="1">
    <source>
        <dbReference type="ARBA" id="ARBA00022908"/>
    </source>
</evidence>
<sequence>MVLVPIYRHCCTPTTVTNNIDREERKVQVRGKGNKINTTYWQPRLDGLLIRWLDKGYRDASPYAAESPYLFVSESAPSVSGDRLNKIVVQAAENAGIQEVLYRDAQGRKRYKYTSHVLCHSFAMHWLQNGGSIEALSKHMAHSSITTTEIYAEIQDDRLKDEYEKHAPQIDFDKLSN</sequence>
<keyword evidence="2" id="KW-0238">DNA-binding</keyword>
<keyword evidence="6" id="KW-1185">Reference proteome</keyword>
<dbReference type="PANTHER" id="PTHR30349">
    <property type="entry name" value="PHAGE INTEGRASE-RELATED"/>
    <property type="match status" value="1"/>
</dbReference>
<dbReference type="PANTHER" id="PTHR30349:SF41">
    <property type="entry name" value="INTEGRASE_RECOMBINASE PROTEIN MJ0367-RELATED"/>
    <property type="match status" value="1"/>
</dbReference>
<dbReference type="InterPro" id="IPR011010">
    <property type="entry name" value="DNA_brk_join_enz"/>
</dbReference>
<dbReference type="InterPro" id="IPR050090">
    <property type="entry name" value="Tyrosine_recombinase_XerCD"/>
</dbReference>
<dbReference type="EMBL" id="PHNJ01000030">
    <property type="protein sequence ID" value="TYL35855.1"/>
    <property type="molecule type" value="Genomic_DNA"/>
</dbReference>
<dbReference type="Pfam" id="PF00589">
    <property type="entry name" value="Phage_integrase"/>
    <property type="match status" value="1"/>
</dbReference>
<dbReference type="GO" id="GO:0006310">
    <property type="term" value="P:DNA recombination"/>
    <property type="evidence" value="ECO:0007669"/>
    <property type="project" value="UniProtKB-KW"/>
</dbReference>
<evidence type="ECO:0000313" key="6">
    <source>
        <dbReference type="Proteomes" id="UP000766904"/>
    </source>
</evidence>
<gene>
    <name evidence="5" type="ORF">CV102_25550</name>
</gene>
<evidence type="ECO:0000259" key="4">
    <source>
        <dbReference type="PROSITE" id="PS51898"/>
    </source>
</evidence>
<dbReference type="GO" id="GO:0003677">
    <property type="term" value="F:DNA binding"/>
    <property type="evidence" value="ECO:0007669"/>
    <property type="project" value="UniProtKB-KW"/>
</dbReference>
<dbReference type="AlphaFoldDB" id="A0A8J8PWQ6"/>
<dbReference type="SUPFAM" id="SSF56349">
    <property type="entry name" value="DNA breaking-rejoining enzymes"/>
    <property type="match status" value="1"/>
</dbReference>
<reference evidence="5" key="1">
    <citation type="submission" date="2017-11" db="EMBL/GenBank/DDBJ databases">
        <authorList>
            <person name="Kajale S.C."/>
            <person name="Sharma A."/>
        </authorList>
    </citation>
    <scope>NUCLEOTIDE SEQUENCE</scope>
    <source>
        <strain evidence="5">LS1_42</strain>
    </source>
</reference>
<evidence type="ECO:0000313" key="5">
    <source>
        <dbReference type="EMBL" id="TYL35855.1"/>
    </source>
</evidence>
<dbReference type="GO" id="GO:0015074">
    <property type="term" value="P:DNA integration"/>
    <property type="evidence" value="ECO:0007669"/>
    <property type="project" value="UniProtKB-KW"/>
</dbReference>
<protein>
    <recommendedName>
        <fullName evidence="4">Tyr recombinase domain-containing protein</fullName>
    </recommendedName>
</protein>
<proteinExistence type="predicted"/>
<accession>A0A8J8PWQ6</accession>
<organism evidence="5 6">
    <name type="scientific">Natronococcus pandeyae</name>
    <dbReference type="NCBI Taxonomy" id="2055836"/>
    <lineage>
        <taxon>Archaea</taxon>
        <taxon>Methanobacteriati</taxon>
        <taxon>Methanobacteriota</taxon>
        <taxon>Stenosarchaea group</taxon>
        <taxon>Halobacteria</taxon>
        <taxon>Halobacteriales</taxon>
        <taxon>Natrialbaceae</taxon>
        <taxon>Natronococcus</taxon>
    </lineage>
</organism>
<comment type="caution">
    <text evidence="5">The sequence shown here is derived from an EMBL/GenBank/DDBJ whole genome shotgun (WGS) entry which is preliminary data.</text>
</comment>
<dbReference type="InterPro" id="IPR002104">
    <property type="entry name" value="Integrase_catalytic"/>
</dbReference>
<dbReference type="PROSITE" id="PS51898">
    <property type="entry name" value="TYR_RECOMBINASE"/>
    <property type="match status" value="1"/>
</dbReference>
<evidence type="ECO:0000256" key="2">
    <source>
        <dbReference type="ARBA" id="ARBA00023125"/>
    </source>
</evidence>
<dbReference type="Gene3D" id="1.10.443.10">
    <property type="entry name" value="Intergrase catalytic core"/>
    <property type="match status" value="1"/>
</dbReference>
<dbReference type="InterPro" id="IPR013762">
    <property type="entry name" value="Integrase-like_cat_sf"/>
</dbReference>